<sequence length="582" mass="65348">MSKSESIEYLQSDSFSLIFPLPFRILFLIFIGLLLYGLVLHSLDSFNLQFDLLFENTIDQQPQQPPPPQQDESHLPLTFNPQSSQSHSQINQFPKPFHLKSSSSSPERNRHLFSKLSTISSNHSTLSLSSTTTSSTKLYTPIYYSALSIGLLTLIGLILFRFLTNGNNPILVSNLSSIPLLWLTLMMILSISSNSGLLVSSCLPFQAKFKSQRRQFRQSLYRIIFGTLNDPPVFQDILLADVLISYARVLGDLWLSVCLSTVAKHGLATQSNQVRCYKNLMVPLITSLPYAFRLRQCLAEYYSRTSPNPRRSLLNALKYATAFPMIGLSVFMVNSPASDDAPELDQESSRSMKPSMTSIPASYQFWLLSILINSLYSFWWDVTNDWSFALLRPTAWSSPSLKLSINGSRSPPPPSITGLNLMLRFTWLIRLIGPLREPSEWIGFGLEVFEIFRRSGWCFLRLETEWIKQIKLDQGSETGLQAEEEEEDRGLGVGLDGLMDEDLEEGLDEEVGLGNKRGIHPDQQFGIGNGIGSGSGVGIGIGIGKNENELQDRKEDRIELDESLILMVGVEDSVLCKIQCYL</sequence>
<comment type="subcellular location">
    <subcellularLocation>
        <location evidence="1">Membrane</location>
        <topology evidence="1">Multi-pass membrane protein</topology>
    </subcellularLocation>
</comment>
<evidence type="ECO:0000313" key="9">
    <source>
        <dbReference type="Proteomes" id="UP000001072"/>
    </source>
</evidence>
<dbReference type="GeneID" id="18925639"/>
<dbReference type="EMBL" id="GL883095">
    <property type="protein sequence ID" value="EGG10296.1"/>
    <property type="molecule type" value="Genomic_DNA"/>
</dbReference>
<dbReference type="OrthoDB" id="2506812at2759"/>
<evidence type="ECO:0000256" key="2">
    <source>
        <dbReference type="ARBA" id="ARBA00022692"/>
    </source>
</evidence>
<keyword evidence="4 6" id="KW-0472">Membrane</keyword>
<dbReference type="InParanoid" id="F4RBQ8"/>
<dbReference type="FunCoup" id="F4RBQ8">
    <property type="interactions" value="272"/>
</dbReference>
<feature type="transmembrane region" description="Helical" evidence="6">
    <location>
        <begin position="142"/>
        <end position="160"/>
    </location>
</feature>
<name>F4RBQ8_MELLP</name>
<dbReference type="InterPro" id="IPR004342">
    <property type="entry name" value="EXS_C"/>
</dbReference>
<proteinExistence type="predicted"/>
<protein>
    <recommendedName>
        <fullName evidence="7">EXS domain-containing protein</fullName>
    </recommendedName>
</protein>
<evidence type="ECO:0000313" key="8">
    <source>
        <dbReference type="EMBL" id="EGG10296.1"/>
    </source>
</evidence>
<dbReference type="AlphaFoldDB" id="F4RBQ8"/>
<reference evidence="9" key="1">
    <citation type="journal article" date="2011" name="Proc. Natl. Acad. Sci. U.S.A.">
        <title>Obligate biotrophy features unraveled by the genomic analysis of rust fungi.</title>
        <authorList>
            <person name="Duplessis S."/>
            <person name="Cuomo C.A."/>
            <person name="Lin Y.-C."/>
            <person name="Aerts A."/>
            <person name="Tisserant E."/>
            <person name="Veneault-Fourrey C."/>
            <person name="Joly D.L."/>
            <person name="Hacquard S."/>
            <person name="Amselem J."/>
            <person name="Cantarel B.L."/>
            <person name="Chiu R."/>
            <person name="Coutinho P.M."/>
            <person name="Feau N."/>
            <person name="Field M."/>
            <person name="Frey P."/>
            <person name="Gelhaye E."/>
            <person name="Goldberg J."/>
            <person name="Grabherr M.G."/>
            <person name="Kodira C.D."/>
            <person name="Kohler A."/>
            <person name="Kuees U."/>
            <person name="Lindquist E.A."/>
            <person name="Lucas S.M."/>
            <person name="Mago R."/>
            <person name="Mauceli E."/>
            <person name="Morin E."/>
            <person name="Murat C."/>
            <person name="Pangilinan J.L."/>
            <person name="Park R."/>
            <person name="Pearson M."/>
            <person name="Quesneville H."/>
            <person name="Rouhier N."/>
            <person name="Sakthikumar S."/>
            <person name="Salamov A.A."/>
            <person name="Schmutz J."/>
            <person name="Selles B."/>
            <person name="Shapiro H."/>
            <person name="Tanguay P."/>
            <person name="Tuskan G.A."/>
            <person name="Henrissat B."/>
            <person name="Van de Peer Y."/>
            <person name="Rouze P."/>
            <person name="Ellis J.G."/>
            <person name="Dodds P.N."/>
            <person name="Schein J.E."/>
            <person name="Zhong S."/>
            <person name="Hamelin R.C."/>
            <person name="Grigoriev I.V."/>
            <person name="Szabo L.J."/>
            <person name="Martin F."/>
        </authorList>
    </citation>
    <scope>NUCLEOTIDE SEQUENCE [LARGE SCALE GENOMIC DNA]</scope>
    <source>
        <strain evidence="9">98AG31 / pathotype 3-4-7</strain>
    </source>
</reference>
<dbReference type="PANTHER" id="PTHR10783">
    <property type="entry name" value="XENOTROPIC AND POLYTROPIC RETROVIRUS RECEPTOR 1-RELATED"/>
    <property type="match status" value="1"/>
</dbReference>
<dbReference type="KEGG" id="mlr:MELLADRAFT_115571"/>
<accession>F4RBQ8</accession>
<dbReference type="RefSeq" id="XP_007406597.1">
    <property type="nucleotide sequence ID" value="XM_007406535.1"/>
</dbReference>
<evidence type="ECO:0000259" key="7">
    <source>
        <dbReference type="PROSITE" id="PS51380"/>
    </source>
</evidence>
<keyword evidence="9" id="KW-1185">Reference proteome</keyword>
<dbReference type="Pfam" id="PF03124">
    <property type="entry name" value="EXS"/>
    <property type="match status" value="1"/>
</dbReference>
<dbReference type="STRING" id="747676.F4RBQ8"/>
<dbReference type="GO" id="GO:0005737">
    <property type="term" value="C:cytoplasm"/>
    <property type="evidence" value="ECO:0007669"/>
    <property type="project" value="TreeGrafter"/>
</dbReference>
<dbReference type="VEuPathDB" id="FungiDB:MELLADRAFT_115571"/>
<gene>
    <name evidence="8" type="ORF">MELLADRAFT_115571</name>
</gene>
<feature type="region of interest" description="Disordered" evidence="5">
    <location>
        <begin position="59"/>
        <end position="89"/>
    </location>
</feature>
<feature type="domain" description="EXS" evidence="7">
    <location>
        <begin position="273"/>
        <end position="493"/>
    </location>
</feature>
<dbReference type="HOGENOM" id="CLU_024081_2_1_1"/>
<feature type="transmembrane region" description="Helical" evidence="6">
    <location>
        <begin position="180"/>
        <end position="205"/>
    </location>
</feature>
<feature type="compositionally biased region" description="Polar residues" evidence="5">
    <location>
        <begin position="79"/>
        <end position="89"/>
    </location>
</feature>
<keyword evidence="3 6" id="KW-1133">Transmembrane helix</keyword>
<feature type="transmembrane region" description="Helical" evidence="6">
    <location>
        <begin position="21"/>
        <end position="40"/>
    </location>
</feature>
<evidence type="ECO:0000256" key="4">
    <source>
        <dbReference type="ARBA" id="ARBA00023136"/>
    </source>
</evidence>
<organism evidence="9">
    <name type="scientific">Melampsora larici-populina (strain 98AG31 / pathotype 3-4-7)</name>
    <name type="common">Poplar leaf rust fungus</name>
    <dbReference type="NCBI Taxonomy" id="747676"/>
    <lineage>
        <taxon>Eukaryota</taxon>
        <taxon>Fungi</taxon>
        <taxon>Dikarya</taxon>
        <taxon>Basidiomycota</taxon>
        <taxon>Pucciniomycotina</taxon>
        <taxon>Pucciniomycetes</taxon>
        <taxon>Pucciniales</taxon>
        <taxon>Melampsoraceae</taxon>
        <taxon>Melampsora</taxon>
    </lineage>
</organism>
<dbReference type="GO" id="GO:0016020">
    <property type="term" value="C:membrane"/>
    <property type="evidence" value="ECO:0007669"/>
    <property type="project" value="UniProtKB-SubCell"/>
</dbReference>
<dbReference type="PROSITE" id="PS51380">
    <property type="entry name" value="EXS"/>
    <property type="match status" value="1"/>
</dbReference>
<evidence type="ECO:0000256" key="6">
    <source>
        <dbReference type="SAM" id="Phobius"/>
    </source>
</evidence>
<dbReference type="Proteomes" id="UP000001072">
    <property type="component" value="Unassembled WGS sequence"/>
</dbReference>
<evidence type="ECO:0000256" key="5">
    <source>
        <dbReference type="SAM" id="MobiDB-lite"/>
    </source>
</evidence>
<evidence type="ECO:0000256" key="3">
    <source>
        <dbReference type="ARBA" id="ARBA00022989"/>
    </source>
</evidence>
<keyword evidence="2 6" id="KW-0812">Transmembrane</keyword>
<dbReference type="PANTHER" id="PTHR10783:SF46">
    <property type="entry name" value="PROTEIN ERD1 HOMOLOG 2"/>
    <property type="match status" value="1"/>
</dbReference>
<evidence type="ECO:0000256" key="1">
    <source>
        <dbReference type="ARBA" id="ARBA00004141"/>
    </source>
</evidence>
<dbReference type="eggNOG" id="KOG1162">
    <property type="taxonomic scope" value="Eukaryota"/>
</dbReference>